<name>A0A7C9LIM2_9GAMM</name>
<feature type="compositionally biased region" description="Pro residues" evidence="1">
    <location>
        <begin position="121"/>
        <end position="143"/>
    </location>
</feature>
<gene>
    <name evidence="3" type="ORF">GN331_07430</name>
</gene>
<proteinExistence type="predicted"/>
<keyword evidence="4" id="KW-1185">Reference proteome</keyword>
<evidence type="ECO:0000313" key="3">
    <source>
        <dbReference type="EMBL" id="MUV14039.1"/>
    </source>
</evidence>
<dbReference type="RefSeq" id="WP_156641369.1">
    <property type="nucleotide sequence ID" value="NZ_WOXT01000002.1"/>
</dbReference>
<dbReference type="Pfam" id="PF16537">
    <property type="entry name" value="T2SSB"/>
    <property type="match status" value="1"/>
</dbReference>
<dbReference type="AlphaFoldDB" id="A0A7C9LIM2"/>
<feature type="domain" description="Type II secretion system protein GspB C-terminal" evidence="2">
    <location>
        <begin position="162"/>
        <end position="219"/>
    </location>
</feature>
<organism evidence="3 4">
    <name type="scientific">Noviluteimonas gilva</name>
    <dbReference type="NCBI Taxonomy" id="2682097"/>
    <lineage>
        <taxon>Bacteria</taxon>
        <taxon>Pseudomonadati</taxon>
        <taxon>Pseudomonadota</taxon>
        <taxon>Gammaproteobacteria</taxon>
        <taxon>Lysobacterales</taxon>
        <taxon>Lysobacteraceae</taxon>
        <taxon>Noviluteimonas</taxon>
    </lineage>
</organism>
<protein>
    <recommendedName>
        <fullName evidence="2">Type II secretion system protein GspB C-terminal domain-containing protein</fullName>
    </recommendedName>
</protein>
<feature type="region of interest" description="Disordered" evidence="1">
    <location>
        <begin position="119"/>
        <end position="145"/>
    </location>
</feature>
<dbReference type="Proteomes" id="UP000479692">
    <property type="component" value="Unassembled WGS sequence"/>
</dbReference>
<evidence type="ECO:0000259" key="2">
    <source>
        <dbReference type="Pfam" id="PF16537"/>
    </source>
</evidence>
<dbReference type="GO" id="GO:0015627">
    <property type="term" value="C:type II protein secretion system complex"/>
    <property type="evidence" value="ECO:0007669"/>
    <property type="project" value="InterPro"/>
</dbReference>
<dbReference type="InterPro" id="IPR032389">
    <property type="entry name" value="GspB_C"/>
</dbReference>
<dbReference type="EMBL" id="WOXT01000002">
    <property type="protein sequence ID" value="MUV14039.1"/>
    <property type="molecule type" value="Genomic_DNA"/>
</dbReference>
<evidence type="ECO:0000256" key="1">
    <source>
        <dbReference type="SAM" id="MobiDB-lite"/>
    </source>
</evidence>
<accession>A0A7C9LIM2</accession>
<sequence>MSLILEALRKSEAERRRAVVPDLLAEPAIAAPVATSTPQRWPWIAGGLAIAASLAWFAMRDRVPAPISVVPAADVPVVEQPASATPADTQRAAPALRRPIVVAPPAPAKPAPAADVAIADAPPPALQPPPRLEPKPAPAPPPVALDTTERVSDLGSEDRKQLPPLKLSMHMWNDVAAQRFVIIDGTRLRVGDRLGALVVADILPDGVLLDWNGRPLKLPLR</sequence>
<reference evidence="3 4" key="1">
    <citation type="submission" date="2019-12" db="EMBL/GenBank/DDBJ databases">
        <authorList>
            <person name="Xu J."/>
        </authorList>
    </citation>
    <scope>NUCLEOTIDE SEQUENCE [LARGE SCALE GENOMIC DNA]</scope>
    <source>
        <strain evidence="3 4">HX-5-24</strain>
    </source>
</reference>
<evidence type="ECO:0000313" key="4">
    <source>
        <dbReference type="Proteomes" id="UP000479692"/>
    </source>
</evidence>
<comment type="caution">
    <text evidence="3">The sequence shown here is derived from an EMBL/GenBank/DDBJ whole genome shotgun (WGS) entry which is preliminary data.</text>
</comment>